<organism evidence="2 3">
    <name type="scientific">Wansuia hejianensis</name>
    <dbReference type="NCBI Taxonomy" id="2763667"/>
    <lineage>
        <taxon>Bacteria</taxon>
        <taxon>Bacillati</taxon>
        <taxon>Bacillota</taxon>
        <taxon>Clostridia</taxon>
        <taxon>Lachnospirales</taxon>
        <taxon>Lachnospiraceae</taxon>
        <taxon>Wansuia</taxon>
    </lineage>
</organism>
<dbReference type="GO" id="GO:0016779">
    <property type="term" value="F:nucleotidyltransferase activity"/>
    <property type="evidence" value="ECO:0007669"/>
    <property type="project" value="InterPro"/>
</dbReference>
<proteinExistence type="predicted"/>
<dbReference type="PANTHER" id="PTHR33933:SF1">
    <property type="entry name" value="PROTEIN ADENYLYLTRANSFERASE MNTA-RELATED"/>
    <property type="match status" value="1"/>
</dbReference>
<dbReference type="Pfam" id="PF01909">
    <property type="entry name" value="NTP_transf_2"/>
    <property type="match status" value="1"/>
</dbReference>
<evidence type="ECO:0000313" key="2">
    <source>
        <dbReference type="EMBL" id="QNM10510.1"/>
    </source>
</evidence>
<dbReference type="PANTHER" id="PTHR33933">
    <property type="entry name" value="NUCLEOTIDYLTRANSFERASE"/>
    <property type="match status" value="1"/>
</dbReference>
<name>A0A7G9GI78_9FIRM</name>
<accession>A0A7G9GI78</accession>
<dbReference type="InterPro" id="IPR052548">
    <property type="entry name" value="Type_VII_TA_antitoxin"/>
</dbReference>
<dbReference type="AlphaFoldDB" id="A0A7G9GI78"/>
<dbReference type="Gene3D" id="3.30.460.10">
    <property type="entry name" value="Beta Polymerase, domain 2"/>
    <property type="match status" value="1"/>
</dbReference>
<feature type="domain" description="Polymerase nucleotidyl transferase" evidence="1">
    <location>
        <begin position="34"/>
        <end position="95"/>
    </location>
</feature>
<protein>
    <submittedName>
        <fullName evidence="2">Nucleotidyltransferase domain-containing protein</fullName>
    </submittedName>
</protein>
<dbReference type="KEGG" id="whj:H9Q79_12050"/>
<reference evidence="2 3" key="1">
    <citation type="submission" date="2020-08" db="EMBL/GenBank/DDBJ databases">
        <authorList>
            <person name="Liu C."/>
            <person name="Sun Q."/>
        </authorList>
    </citation>
    <scope>NUCLEOTIDE SEQUENCE [LARGE SCALE GENOMIC DNA]</scope>
    <source>
        <strain evidence="2 3">NSJ-29</strain>
    </source>
</reference>
<dbReference type="InterPro" id="IPR043519">
    <property type="entry name" value="NT_sf"/>
</dbReference>
<keyword evidence="3" id="KW-1185">Reference proteome</keyword>
<evidence type="ECO:0000313" key="3">
    <source>
        <dbReference type="Proteomes" id="UP000515860"/>
    </source>
</evidence>
<evidence type="ECO:0000259" key="1">
    <source>
        <dbReference type="Pfam" id="PF01909"/>
    </source>
</evidence>
<dbReference type="InterPro" id="IPR002934">
    <property type="entry name" value="Polymerase_NTP_transf_dom"/>
</dbReference>
<dbReference type="SUPFAM" id="SSF81301">
    <property type="entry name" value="Nucleotidyltransferase"/>
    <property type="match status" value="1"/>
</dbReference>
<gene>
    <name evidence="2" type="ORF">H9Q79_12050</name>
</gene>
<dbReference type="Proteomes" id="UP000515860">
    <property type="component" value="Chromosome"/>
</dbReference>
<dbReference type="EMBL" id="CP060635">
    <property type="protein sequence ID" value="QNM10510.1"/>
    <property type="molecule type" value="Genomic_DNA"/>
</dbReference>
<keyword evidence="2" id="KW-0808">Transferase</keyword>
<sequence length="118" mass="13603">MVKYRENYQHLPKRFVEKIESDLQYLLDSGLPDLKKVYLFGSCARGEVRSSSDVDLLVCTEHRLKDRELAADIRWTLDEPVQGVRTDVVYKNEETVTGASVFDTVLERDKILILEVQG</sequence>
<dbReference type="CDD" id="cd05403">
    <property type="entry name" value="NT_KNTase_like"/>
    <property type="match status" value="1"/>
</dbReference>